<dbReference type="GO" id="GO:0006397">
    <property type="term" value="P:mRNA processing"/>
    <property type="evidence" value="ECO:0007669"/>
    <property type="project" value="UniProtKB-KW"/>
</dbReference>
<dbReference type="SUPFAM" id="SSF53098">
    <property type="entry name" value="Ribonuclease H-like"/>
    <property type="match status" value="1"/>
</dbReference>
<dbReference type="InterPro" id="IPR001878">
    <property type="entry name" value="Znf_CCHC"/>
</dbReference>
<dbReference type="SUPFAM" id="SSF57756">
    <property type="entry name" value="Retrovirus zinc finger-like domains"/>
    <property type="match status" value="1"/>
</dbReference>
<dbReference type="CDD" id="cd09272">
    <property type="entry name" value="RNase_HI_RT_Ty1"/>
    <property type="match status" value="1"/>
</dbReference>
<feature type="region of interest" description="Disordered" evidence="4">
    <location>
        <begin position="352"/>
        <end position="384"/>
    </location>
</feature>
<dbReference type="PROSITE" id="PS50158">
    <property type="entry name" value="ZF_CCHC"/>
    <property type="match status" value="1"/>
</dbReference>
<keyword evidence="1" id="KW-0507">mRNA processing</keyword>
<sequence>MSDSTCAKKAADDDAEPKPLSNNDMYSMLNSLKNKVMKSKSARSSDAAKIQSLQMALSSPPPASFPWAPMPQHTVSAYDCFMQEPYRTANCFAPLKSDGSNFSELLTCLDQVLSVAFNTEMLVDDSPSSLYNRLPEENRAICHFIDASIPHKFALCVGITPSQSTVKAFFVATKACCFPRNRFEKLWLVRSMLTMLVKNGSGTPRPNNVIIISLCLMFVLLKKLGIEANELEGLLAQAACHAPATLNQTAFDQLVTTAILARGEEKPNSTFVGQVILNASTKTNKDNCQLSPFVYRVEDPPATLTYPQRPRSLGPTQSWRQAAEVRHPPDHLVDRFGAACFHCGGSGHWRADCPNTKGVTNPNPRPPRPKTLEERPSSASGSQYQRERVSQVQFVEHHAADKVLIDSGASIHLSGSEKFETDLHTIHPFCIFFVDSNSSITITQIAMLRIPVEGGIVVISNVPFSNKSRSDAPAAVLDAITHLTVQLETSPKALKTDNAREFTSGCFTAALTKLGIGFYPSLPYLPQENGEAKCLNQALGDMARAMLTKSGMPSQFWQLAYAIACYLHNRLPNPQCPNSSPHQVLYGRPPQLLHYIHSGKGPLYMCWQSNSHTSRMQGALSADFSSRYWPLVSAIFPRFQMAQSAQETLDKGSLRHVLNTMTLGQVPTEVSFACKERAINSLPLAKDILIPESLKQALAGPDWHYWEQACLDKLHKMKKRGIWQAIKKTLAMKTIGHWWVFDTKIDELGNIEKFKAQLVACSNQQRLGIDCKETYAPTVSLMSLRLLLATAFLQHWKVCSFNVSGAYLYSPVEETILMEPPTHFIPSLKGKVLHLWKALYGMKQACRCWWLHLLGILEGLGFTSCKVDMSLYVFWRDETIIAIWIHIDDGVITSNLPTAIERFREALCKNFEIKWSENMKQIVELECAFGEGEVTILQTRLTDDILDTYPRRILQRDSPLPPIPTTISSVKGIVMDAMPFRLVVGSLAYLVSGLHPDLAFSVNYLARHSTAHWDILDHLVGYLLKTRGHGIILRPGECALSLWGGKLERSQSGFMLKLGNAPILWVSKRQTMVALSMCAAEYIALSDSTQHLVQAINQLTQLAQDFKKTIFCNNQAAVQVSINNLSQKRMRYLDHAFFFVNTGSWSDG</sequence>
<dbReference type="AlphaFoldDB" id="A0A9Q3BXN4"/>
<evidence type="ECO:0000256" key="1">
    <source>
        <dbReference type="ARBA" id="ARBA00022664"/>
    </source>
</evidence>
<keyword evidence="3" id="KW-0863">Zinc-finger</keyword>
<dbReference type="EMBL" id="AVOT02003324">
    <property type="protein sequence ID" value="MBW0473193.1"/>
    <property type="molecule type" value="Genomic_DNA"/>
</dbReference>
<evidence type="ECO:0000259" key="5">
    <source>
        <dbReference type="PROSITE" id="PS50158"/>
    </source>
</evidence>
<gene>
    <name evidence="7" type="ORF">O181_012908</name>
</gene>
<dbReference type="Gene3D" id="4.10.60.10">
    <property type="entry name" value="Zinc finger, CCHC-type"/>
    <property type="match status" value="1"/>
</dbReference>
<name>A0A9Q3BXN4_9BASI</name>
<evidence type="ECO:0000313" key="7">
    <source>
        <dbReference type="EMBL" id="MBW0473193.1"/>
    </source>
</evidence>
<evidence type="ECO:0000256" key="2">
    <source>
        <dbReference type="ARBA" id="ARBA00022884"/>
    </source>
</evidence>
<evidence type="ECO:0000256" key="4">
    <source>
        <dbReference type="SAM" id="MobiDB-lite"/>
    </source>
</evidence>
<reference evidence="7" key="1">
    <citation type="submission" date="2021-03" db="EMBL/GenBank/DDBJ databases">
        <title>Draft genome sequence of rust myrtle Austropuccinia psidii MF-1, a brazilian biotype.</title>
        <authorList>
            <person name="Quecine M.C."/>
            <person name="Pachon D.M.R."/>
            <person name="Bonatelli M.L."/>
            <person name="Correr F.H."/>
            <person name="Franceschini L.M."/>
            <person name="Leite T.F."/>
            <person name="Margarido G.R.A."/>
            <person name="Almeida C.A."/>
            <person name="Ferrarezi J.A."/>
            <person name="Labate C.A."/>
        </authorList>
    </citation>
    <scope>NUCLEOTIDE SEQUENCE</scope>
    <source>
        <strain evidence="7">MF-1</strain>
    </source>
</reference>
<evidence type="ECO:0008006" key="9">
    <source>
        <dbReference type="Google" id="ProtNLM"/>
    </source>
</evidence>
<dbReference type="InterPro" id="IPR001584">
    <property type="entry name" value="Integrase_cat-core"/>
</dbReference>
<comment type="caution">
    <text evidence="7">The sequence shown here is derived from an EMBL/GenBank/DDBJ whole genome shotgun (WGS) entry which is preliminary data.</text>
</comment>
<keyword evidence="3" id="KW-0862">Zinc</keyword>
<proteinExistence type="predicted"/>
<dbReference type="Pfam" id="PF00098">
    <property type="entry name" value="zf-CCHC"/>
    <property type="match status" value="1"/>
</dbReference>
<dbReference type="PROSITE" id="PS50994">
    <property type="entry name" value="INTEGRASE"/>
    <property type="match status" value="1"/>
</dbReference>
<feature type="domain" description="CCHC-type" evidence="5">
    <location>
        <begin position="340"/>
        <end position="355"/>
    </location>
</feature>
<dbReference type="InterPro" id="IPR036397">
    <property type="entry name" value="RNaseH_sf"/>
</dbReference>
<evidence type="ECO:0000259" key="6">
    <source>
        <dbReference type="PROSITE" id="PS50994"/>
    </source>
</evidence>
<dbReference type="GO" id="GO:0015074">
    <property type="term" value="P:DNA integration"/>
    <property type="evidence" value="ECO:0007669"/>
    <property type="project" value="InterPro"/>
</dbReference>
<organism evidence="7 8">
    <name type="scientific">Austropuccinia psidii MF-1</name>
    <dbReference type="NCBI Taxonomy" id="1389203"/>
    <lineage>
        <taxon>Eukaryota</taxon>
        <taxon>Fungi</taxon>
        <taxon>Dikarya</taxon>
        <taxon>Basidiomycota</taxon>
        <taxon>Pucciniomycotina</taxon>
        <taxon>Pucciniomycetes</taxon>
        <taxon>Pucciniales</taxon>
        <taxon>Sphaerophragmiaceae</taxon>
        <taxon>Austropuccinia</taxon>
    </lineage>
</organism>
<dbReference type="InterPro" id="IPR013103">
    <property type="entry name" value="RVT_2"/>
</dbReference>
<dbReference type="PANTHER" id="PTHR11439:SF483">
    <property type="entry name" value="PEPTIDE SYNTHASE GLIP-LIKE, PUTATIVE (AFU_ORTHOLOGUE AFUA_3G12920)-RELATED"/>
    <property type="match status" value="1"/>
</dbReference>
<keyword evidence="3" id="KW-0479">Metal-binding</keyword>
<dbReference type="InterPro" id="IPR012337">
    <property type="entry name" value="RNaseH-like_sf"/>
</dbReference>
<dbReference type="Proteomes" id="UP000765509">
    <property type="component" value="Unassembled WGS sequence"/>
</dbReference>
<dbReference type="PANTHER" id="PTHR11439">
    <property type="entry name" value="GAG-POL-RELATED RETROTRANSPOSON"/>
    <property type="match status" value="1"/>
</dbReference>
<evidence type="ECO:0000256" key="3">
    <source>
        <dbReference type="PROSITE-ProRule" id="PRU00047"/>
    </source>
</evidence>
<feature type="region of interest" description="Disordered" evidence="4">
    <location>
        <begin position="1"/>
        <end position="24"/>
    </location>
</feature>
<dbReference type="GO" id="GO:0005634">
    <property type="term" value="C:nucleus"/>
    <property type="evidence" value="ECO:0007669"/>
    <property type="project" value="UniProtKB-ARBA"/>
</dbReference>
<accession>A0A9Q3BXN4</accession>
<dbReference type="SMART" id="SM00343">
    <property type="entry name" value="ZnF_C2HC"/>
    <property type="match status" value="1"/>
</dbReference>
<dbReference type="OrthoDB" id="4356562at2759"/>
<keyword evidence="2" id="KW-0694">RNA-binding</keyword>
<feature type="domain" description="Integrase catalytic" evidence="6">
    <location>
        <begin position="424"/>
        <end position="589"/>
    </location>
</feature>
<dbReference type="Gene3D" id="3.30.420.10">
    <property type="entry name" value="Ribonuclease H-like superfamily/Ribonuclease H"/>
    <property type="match status" value="1"/>
</dbReference>
<dbReference type="Pfam" id="PF07727">
    <property type="entry name" value="RVT_2"/>
    <property type="match status" value="1"/>
</dbReference>
<dbReference type="GO" id="GO:0003723">
    <property type="term" value="F:RNA binding"/>
    <property type="evidence" value="ECO:0007669"/>
    <property type="project" value="UniProtKB-KW"/>
</dbReference>
<keyword evidence="8" id="KW-1185">Reference proteome</keyword>
<evidence type="ECO:0000313" key="8">
    <source>
        <dbReference type="Proteomes" id="UP000765509"/>
    </source>
</evidence>
<dbReference type="InterPro" id="IPR036875">
    <property type="entry name" value="Znf_CCHC_sf"/>
</dbReference>
<protein>
    <recommendedName>
        <fullName evidence="9">Integrase catalytic domain-containing protein</fullName>
    </recommendedName>
</protein>
<dbReference type="GO" id="GO:0008270">
    <property type="term" value="F:zinc ion binding"/>
    <property type="evidence" value="ECO:0007669"/>
    <property type="project" value="UniProtKB-KW"/>
</dbReference>